<feature type="repeat" description="Filamin" evidence="2">
    <location>
        <begin position="1708"/>
        <end position="1749"/>
    </location>
</feature>
<evidence type="ECO:0000256" key="4">
    <source>
        <dbReference type="SAM" id="Phobius"/>
    </source>
</evidence>
<organism evidence="6 7">
    <name type="scientific">Chrysochromulina tobinii</name>
    <dbReference type="NCBI Taxonomy" id="1460289"/>
    <lineage>
        <taxon>Eukaryota</taxon>
        <taxon>Haptista</taxon>
        <taxon>Haptophyta</taxon>
        <taxon>Prymnesiophyceae</taxon>
        <taxon>Prymnesiales</taxon>
        <taxon>Chrysochromulinaceae</taxon>
        <taxon>Chrysochromulina</taxon>
    </lineage>
</organism>
<dbReference type="SMART" id="SM00739">
    <property type="entry name" value="KOW"/>
    <property type="match status" value="1"/>
</dbReference>
<evidence type="ECO:0000256" key="3">
    <source>
        <dbReference type="SAM" id="MobiDB-lite"/>
    </source>
</evidence>
<feature type="region of interest" description="Disordered" evidence="3">
    <location>
        <begin position="1241"/>
        <end position="1260"/>
    </location>
</feature>
<evidence type="ECO:0000259" key="5">
    <source>
        <dbReference type="PROSITE" id="PS50004"/>
    </source>
</evidence>
<dbReference type="SUPFAM" id="SSF52058">
    <property type="entry name" value="L domain-like"/>
    <property type="match status" value="1"/>
</dbReference>
<feature type="compositionally biased region" description="Basic and acidic residues" evidence="3">
    <location>
        <begin position="1843"/>
        <end position="1855"/>
    </location>
</feature>
<keyword evidence="4" id="KW-0812">Transmembrane</keyword>
<keyword evidence="4" id="KW-0472">Membrane</keyword>
<accession>A0A0M0JEM5</accession>
<dbReference type="SMART" id="SM00557">
    <property type="entry name" value="IG_FLMN"/>
    <property type="match status" value="3"/>
</dbReference>
<dbReference type="SUPFAM" id="SSF49562">
    <property type="entry name" value="C2 domain (Calcium/lipid-binding domain, CaLB)"/>
    <property type="match status" value="1"/>
</dbReference>
<dbReference type="InterPro" id="IPR027417">
    <property type="entry name" value="P-loop_NTPase"/>
</dbReference>
<dbReference type="Gene3D" id="3.30.70.141">
    <property type="entry name" value="Nucleoside diphosphate kinase-like domain"/>
    <property type="match status" value="1"/>
</dbReference>
<feature type="compositionally biased region" description="Basic residues" evidence="3">
    <location>
        <begin position="1170"/>
        <end position="1190"/>
    </location>
</feature>
<dbReference type="PANTHER" id="PTHR24111:SF0">
    <property type="entry name" value="LEUCINE-RICH REPEAT-CONTAINING PROTEIN"/>
    <property type="match status" value="1"/>
</dbReference>
<feature type="compositionally biased region" description="Low complexity" evidence="3">
    <location>
        <begin position="2634"/>
        <end position="2650"/>
    </location>
</feature>
<feature type="repeat" description="Filamin" evidence="2">
    <location>
        <begin position="1595"/>
        <end position="1630"/>
    </location>
</feature>
<dbReference type="PANTHER" id="PTHR24111">
    <property type="entry name" value="LEUCINE-RICH REPEAT-CONTAINING PROTEIN 34"/>
    <property type="match status" value="1"/>
</dbReference>
<dbReference type="Pfam" id="PF13516">
    <property type="entry name" value="LRR_6"/>
    <property type="match status" value="7"/>
</dbReference>
<keyword evidence="7" id="KW-1185">Reference proteome</keyword>
<comment type="caution">
    <text evidence="6">The sequence shown here is derived from an EMBL/GenBank/DDBJ whole genome shotgun (WGS) entry which is preliminary data.</text>
</comment>
<keyword evidence="1" id="KW-0677">Repeat</keyword>
<dbReference type="Gene3D" id="1.10.238.10">
    <property type="entry name" value="EF-hand"/>
    <property type="match status" value="1"/>
</dbReference>
<dbReference type="Gene3D" id="2.60.40.10">
    <property type="entry name" value="Immunoglobulins"/>
    <property type="match status" value="5"/>
</dbReference>
<dbReference type="InterPro" id="IPR005824">
    <property type="entry name" value="KOW"/>
</dbReference>
<feature type="compositionally biased region" description="Low complexity" evidence="3">
    <location>
        <begin position="2598"/>
        <end position="2625"/>
    </location>
</feature>
<gene>
    <name evidence="6" type="ORF">Ctob_010678</name>
</gene>
<dbReference type="SUPFAM" id="SSF52047">
    <property type="entry name" value="RNI-like"/>
    <property type="match status" value="2"/>
</dbReference>
<dbReference type="InterPro" id="IPR001298">
    <property type="entry name" value="Filamin/ABP280_rpt"/>
</dbReference>
<feature type="region of interest" description="Disordered" evidence="3">
    <location>
        <begin position="1083"/>
        <end position="1216"/>
    </location>
</feature>
<dbReference type="Proteomes" id="UP000037460">
    <property type="component" value="Unassembled WGS sequence"/>
</dbReference>
<dbReference type="PROSITE" id="PS50004">
    <property type="entry name" value="C2"/>
    <property type="match status" value="1"/>
</dbReference>
<proteinExistence type="predicted"/>
<dbReference type="PROSITE" id="PS50194">
    <property type="entry name" value="FILAMIN_REPEAT"/>
    <property type="match status" value="6"/>
</dbReference>
<feature type="compositionally biased region" description="Basic and acidic residues" evidence="3">
    <location>
        <begin position="1083"/>
        <end position="1118"/>
    </location>
</feature>
<dbReference type="SMART" id="SM00015">
    <property type="entry name" value="IQ"/>
    <property type="match status" value="3"/>
</dbReference>
<reference evidence="7" key="1">
    <citation type="journal article" date="2015" name="PLoS Genet.">
        <title>Genome Sequence and Transcriptome Analyses of Chrysochromulina tobin: Metabolic Tools for Enhanced Algal Fitness in the Prominent Order Prymnesiales (Haptophyceae).</title>
        <authorList>
            <person name="Hovde B.T."/>
            <person name="Deodato C.R."/>
            <person name="Hunsperger H.M."/>
            <person name="Ryken S.A."/>
            <person name="Yost W."/>
            <person name="Jha R.K."/>
            <person name="Patterson J."/>
            <person name="Monnat R.J. Jr."/>
            <person name="Barlow S.B."/>
            <person name="Starkenburg S.R."/>
            <person name="Cattolico R.A."/>
        </authorList>
    </citation>
    <scope>NUCLEOTIDE SEQUENCE</scope>
    <source>
        <strain evidence="7">CCMP291</strain>
    </source>
</reference>
<dbReference type="InterPro" id="IPR011992">
    <property type="entry name" value="EF-hand-dom_pair"/>
</dbReference>
<dbReference type="InterPro" id="IPR017868">
    <property type="entry name" value="Filamin/ABP280_repeat-like"/>
</dbReference>
<feature type="region of interest" description="Disordered" evidence="3">
    <location>
        <begin position="1810"/>
        <end position="1855"/>
    </location>
</feature>
<keyword evidence="4" id="KW-1133">Transmembrane helix</keyword>
<feature type="repeat" description="Filamin" evidence="2">
    <location>
        <begin position="2051"/>
        <end position="2110"/>
    </location>
</feature>
<dbReference type="SUPFAM" id="SSF54919">
    <property type="entry name" value="Nucleoside diphosphate kinase, NDK"/>
    <property type="match status" value="1"/>
</dbReference>
<evidence type="ECO:0000313" key="6">
    <source>
        <dbReference type="EMBL" id="KOO24817.1"/>
    </source>
</evidence>
<dbReference type="InterPro" id="IPR036850">
    <property type="entry name" value="NDK-like_dom_sf"/>
</dbReference>
<dbReference type="EMBL" id="JWZX01003050">
    <property type="protein sequence ID" value="KOO24817.1"/>
    <property type="molecule type" value="Genomic_DNA"/>
</dbReference>
<dbReference type="InterPro" id="IPR014756">
    <property type="entry name" value="Ig_E-set"/>
</dbReference>
<feature type="region of interest" description="Disordered" evidence="3">
    <location>
        <begin position="2598"/>
        <end position="2650"/>
    </location>
</feature>
<dbReference type="InterPro" id="IPR000008">
    <property type="entry name" value="C2_dom"/>
</dbReference>
<dbReference type="Pfam" id="PF00630">
    <property type="entry name" value="Filamin"/>
    <property type="match status" value="1"/>
</dbReference>
<feature type="repeat" description="Filamin" evidence="2">
    <location>
        <begin position="1211"/>
        <end position="1324"/>
    </location>
</feature>
<dbReference type="OrthoDB" id="5334309at2759"/>
<sequence>AAERRHAWREAASAAAVVVQRFARGRRARRACRKLQRRQRRQLLRNLAAAAIQAAVRGVLTRRALLAARRRMAMRRERAMRAAATAFAAAYRGHRVRARVRAHYARRAARYVSATDDEQAREEIARANAELRAALAIQQVVRARRSARRNAALLSIRSVSEAAARMAVSGGPFYWLLVTESGRGAGTSTPFAIEILLDERSARRRAASFWLGGWVLFRGHGEELDEVGASRWASAALREHARASYASLAPEVEAAMILAAIDVDRFGSVSCDDLRARMLARGQTEAQIQKVWEALSALDGAGSSLSAKMVFGKATAASPAGTQPTLGLTALRLGLRRARADEEAFVPLLAVAESLDASSAARAFADLKGGGGCFRIPDVARRAISLDQLRQVIGHVARRLGYEAEADEAAAACKTYGGQERPAMLRPLGLGAWKLDQDAVGEQWLGVRKAADGAFRLAGPLTLADVNTYDLVSHVLKPATKGFECSLVELMATEEQPPDYFVAHVWGEPLLDCLRCLVHHAWERGLESEYGYHHGRDMRPHPLYLGGRSPRYWLDAYAQNHHNLDEEFRWGVAGGAELEQSALARALRLARGAVSVIDRFAVSLERVWCVYAIAEAVKGADDAYGTMWTEMPGGAPPAADAEVENAALAAAIAERSTAGAGAVVRFSAAELEVLGVATSDDAAVAAPRARTTGAPAPRQVRRDSYVRVKRGEGAAASESVFVAAAPTWDLLTAREWVWEGYGTKRHEAIAITDGLSAMRPNADRKREFEECFPAELLDRGLSFSFAHTRALVDEDRTAVLGAIGDGGERLDEAVHAMFATAMLRRSLEVVGERRRRCLESLRCGRVRKLQLDLVSSEADTPNTWLEVRAALDSERTREFAMQTGLRMLPPGFSFGVLAALTALDLSGCVRLVALPADLLRGCIVLASVKLRGCESLATLPVGIFGACPALAEINLAGCEGLSTLPETVFDAATALAFVDLRGALQKLHPYLARKLIEGLRGRGVKVKRGGEGEDDDDEEDRFMPPALTIGEQCVCKPRTNSADDSVRLAKVMFVGMLPPPMPSGYWVASCHGGFVRPYRVKDMNEEKRRQEEAERAAEELRQRKEKGKKDKDKAKKPNEQTSEALADSTVHNAEGMKLEASPAASSAVDPSGTDVEGVASEGTGASTKASTRRARTQRAQRSRSARKTARAKTSQGQNASESPDTEASRAARQLASSRCRASGTGLNVAHVGTLAQFVVNTTPEGDGQPPTEPAGGSGHPGLTVRIRGRASIKDSQPATIRVKIIDRGDGSFMCEYKPWMSGNYVIDVLLGGEHIRGSPFALSIITLRPEASRCLVRGDGLYAAVSRKPQKFEVDFVDALGDPAFAEELDVYVERVGDIEAEVKTAPAEPVALVGAALDERLAKEAKSTIKPKTLSPAWNETFEMVGILRKFVASGLLLKVFDCDNPLKPEKDESLGRAQVSLDCLRQRDTSQFVESLSTGSEGEIAKGKIFFGVTWVPPTSIDSPSSDVGGSEVRSSYHPLDAFARQRHETLWALRTGLDKWLAKSAAERTSKKKQFSLVPSTAHELSTADPFGFAFGGLSPGLLHSHGRLSKTHTVLYSIGLAGRYKLHIGLRQQHVPLPGSPFALEVRPGAASAILTTIPRAERELRGMVDEGWQQGLRLRLSDQLGNACIEGGASVSVGLHKVWLNAHPEMDQVHVENQPVQWRVLDQSDGTYQLDYCCCKLGAFPVEVTVDGEPVCGSPIVLIMRAAQPELSRFVLSGAGLKMATAGELATVSIKVHDRFGNVADPGEAPSFGLALVSVDRTMDARGARGGPRADGKSNPKTDKGSAPPPAGSTFVESRGRKDDQYKGFKGDSMELTSERLVDGYVIRYTPRESGTFDLHMWVVVEGNVKGSERVALPGSPFPVQVQMGSASAAGSFVNGTDATPVLGVVPTFAGEKLIVRPQLRDLLGNPTPPVGELVQLETPKPKGGVGAYEVQLEPTIAGTHTLHVQLHGHEISGSPLRFEVMPAPFGDSHGVNKSVSRCTLCRLTEAAADVNEMCMVLLTIIDRYGNKVTKGGHRIEAKGFGSSASPCAIEDLNDGTYKIAFTAAAPGEVKLQVKVEGSEVAPISAQFVRRSTVLGSFGFSKKSGLTPSMSHMEAFSMLAKDGRDSISISDLRSTLTKDGSSKVSEADIQSLMSQVGVIGDGELRIEEFERLWKSFQSPNSKEAVKQTGAAAAVPTEGAPIIAPRGSLPILPTAAPKPTPAVAPAAKPAAVKSAVEIGAKLNEAFVFIKPHANNAEVQNLVRAKFVEKGIEIVSEGEIGGAAIDANGFIDQHYYSIASKATLCKPADLHVPAAKFAEFFGEEWVDVLAEERALNAIDFKEKLGLSAEDLNAKWDATGEPGGKRFKFGGGFYCGMIEHDGKPYYTFNAFFMRMRGKFTSSEASIHYFAVRFAPSALRWKDFRGNVLGPTDPSKAPPESLRGTLFSGWEGFGLASAPNTGDNGVHASASPFEGLCERQNWLKTTLNDDEFGKALLAAGVSEAFIKAGTVDPQVVLPGGEGKMGSLFDQLEDLDFDECLAKVRAIADVNAAYGGGVEMEDGDEAVEDDGLEAASDAAAEGAPEPDASPAGTSSLGSSKLKPTKKKSAAKAAKADAASSPSKEAADAKAVVEAAGERLTEMVRVRGGGCAASKPRAQAEPFIQDLDGPPRSPSLAVELVAEATPEDVKVAEPVHETTDSARTEVVEPATGAAMEAEAAPAEASAETWNPIVKIGKPIIEAIVLAFTPRGPSSSGPSSSVDALSVRNVHRAILKADNSPRQPMVFRTTMDGCTLLPPKLPKALSKLDAILIKVLMSGAIRLLRVEWLMKQLDNFKMQNRQALEELEKSGVSPSPLLSGEEAAALVRRGDRSIGALTYGWLSPGDPDPKGSRFRVLRRALMGMAIRIEALFWDFGSLYQKERSPEQEITFEIALKGGAMNQLYASILATTVLQIEEIPPRPAEFDGVVCLFKLSANVDEKVVRAALIGFGTIESCDLSRTPPTVRFASHLSAIKAKDAGAPPGLCEGLDTLYNETPCCCEDSLSRELMKRLTAYPALREPLDQLQPKVFALSSNAVATPVQVNASELGVAADVAVERIKKSKFTSKGDKDKVISLYEEYALNTVGALTKTLGSLQMIASGSATAAPAEPLPQVDAPAASALRLAKGQPLLLLSWQGSGVGGGLRFGVVDATGGRVAAAVTGGDDVELAYDRCCQAVLPWRPPAAGWDAAFVGDARALRDLAEPAHRLADNARWVESATRKGVPRKGIRSALRAVGARAREIADGAARCQSIAHAAREAGGAVRSCVDAAMALFKTKKEGDRTQLQAALGKVREAVERLQPEAIITSVLRSSGALGARRYAAGQPLTVRTAAGWRDANVATAGADGLCHRITFLEGSGKPPATLTLHPWNHAPRELPHAAFEALSGWWMRELRKQHSQIFDVSGNPFDALQQCVAIEVMGNADLAGVRDVRDVHGLSDWLHSLHASQSLGEAITAPGAALLTAPPAAGKTTLISQAVVLALDRAELVPIVIKVQLLQARLRDAPDALASHWNWVDAYLRLTEGPALYRMLRQAMMARRALLLLDGLDEAGAKRAEIEQHVVEVLAPQGHVMLCTSRPAGVVEARFSGFRLLKLAPLTEAQQEQALLQRLGNEGDVRQLMTFVERMPTSTDPDAPTKQHRVTANPLVLSMVASVFEIRKGLGMPETVAELYASASDAMLARGGGVTAEVRTLLKAVFFEAHVAQARVITDMQLLRAALGAFAPAGTLADLDAKVVYPFQTFKGRPEKGHYVELLDGERKGQRGVIVKVNKTRNPYKVKLEDGAATWLEPEELASSGLDEAAFWAHMDAERLSALDAAVQALRDEELAAVAEVRERVGQDRLPLLSLLQVEPLQMQAAHLSFQEFFAAQAICSGKYRLPEGSPPPWQWPAFWANAVTLGSEMGDAFGKGLKQTARVGDVLDLSKKLFGGDRPTMVAVVAELMRVLASLSLQENKLTDGEGLKMFAALQTNTTLAQLDLGGNELGAESGKAMVKVLKTNTTLTQLNLNSNKLGDAGGCALAVALQTNTTLAQLDLGGNKLGAESGKEMVKVLKTNATLRTVALDGDVLSIAELSSAASINLSRKRLGDASGMVIAHLITHNRSLTQLNLNSNKLGDAGGCALAVALQTNMTLAQLDLGGNELGAESGKAIAEALKTNTTLTQLNLNSNKLGDAGGCALAVALQTNTTLAQLDLGGNELGAESGKEMVEALKTNVTLRSVALDGDILSIAVLSSAASIDLSGKRLGDASGLVVAHLITRNRSLTQLNLNSNKLGDAGGCALAVALQTNTTLAQLDLGGNELGAEIVAMRWSSNKLGDAGGCALAVALQTNTTLVQLDLGGNELGVESGKALGEALKTNSTAATLRTIALDGDDKSDDDTDNDADERF</sequence>
<feature type="repeat" description="Filamin" evidence="2">
    <location>
        <begin position="1976"/>
        <end position="2010"/>
    </location>
</feature>
<dbReference type="InterPro" id="IPR032675">
    <property type="entry name" value="LRR_dom_sf"/>
</dbReference>
<dbReference type="SUPFAM" id="SSF81296">
    <property type="entry name" value="E set domains"/>
    <property type="match status" value="3"/>
</dbReference>
<dbReference type="InterPro" id="IPR035892">
    <property type="entry name" value="C2_domain_sf"/>
</dbReference>
<dbReference type="Gene3D" id="2.60.40.150">
    <property type="entry name" value="C2 domain"/>
    <property type="match status" value="1"/>
</dbReference>
<evidence type="ECO:0000256" key="1">
    <source>
        <dbReference type="ARBA" id="ARBA00022737"/>
    </source>
</evidence>
<dbReference type="InterPro" id="IPR013783">
    <property type="entry name" value="Ig-like_fold"/>
</dbReference>
<dbReference type="SUPFAM" id="SSF47473">
    <property type="entry name" value="EF-hand"/>
    <property type="match status" value="1"/>
</dbReference>
<dbReference type="InterPro" id="IPR000048">
    <property type="entry name" value="IQ_motif_EF-hand-BS"/>
</dbReference>
<dbReference type="SMART" id="SM00239">
    <property type="entry name" value="C2"/>
    <property type="match status" value="1"/>
</dbReference>
<name>A0A0M0JEM5_9EUKA</name>
<feature type="repeat" description="Filamin" evidence="2">
    <location>
        <begin position="1751"/>
        <end position="1911"/>
    </location>
</feature>
<dbReference type="SMART" id="SM00368">
    <property type="entry name" value="LRR_RI"/>
    <property type="match status" value="11"/>
</dbReference>
<feature type="domain" description="C2" evidence="5">
    <location>
        <begin position="1348"/>
        <end position="1476"/>
    </location>
</feature>
<dbReference type="Gene3D" id="3.40.50.300">
    <property type="entry name" value="P-loop containing nucleotide triphosphate hydrolases"/>
    <property type="match status" value="1"/>
</dbReference>
<dbReference type="InterPro" id="IPR001611">
    <property type="entry name" value="Leu-rich_rpt"/>
</dbReference>
<evidence type="ECO:0000256" key="2">
    <source>
        <dbReference type="PROSITE-ProRule" id="PRU00087"/>
    </source>
</evidence>
<dbReference type="PROSITE" id="PS50096">
    <property type="entry name" value="IQ"/>
    <property type="match status" value="3"/>
</dbReference>
<dbReference type="InterPro" id="IPR052201">
    <property type="entry name" value="LRR-containing_regulator"/>
</dbReference>
<feature type="transmembrane region" description="Helical" evidence="4">
    <location>
        <begin position="43"/>
        <end position="60"/>
    </location>
</feature>
<feature type="compositionally biased region" description="Low complexity" evidence="3">
    <location>
        <begin position="1140"/>
        <end position="1151"/>
    </location>
</feature>
<feature type="non-terminal residue" evidence="6">
    <location>
        <position position="1"/>
    </location>
</feature>
<dbReference type="Pfam" id="PF00168">
    <property type="entry name" value="C2"/>
    <property type="match status" value="1"/>
</dbReference>
<feature type="compositionally biased region" description="Basic and acidic residues" evidence="3">
    <location>
        <begin position="1810"/>
        <end position="1829"/>
    </location>
</feature>
<protein>
    <recommendedName>
        <fullName evidence="5">C2 domain-containing protein</fullName>
    </recommendedName>
</protein>
<evidence type="ECO:0000313" key="7">
    <source>
        <dbReference type="Proteomes" id="UP000037460"/>
    </source>
</evidence>
<dbReference type="Gene3D" id="3.80.10.10">
    <property type="entry name" value="Ribonuclease Inhibitor"/>
    <property type="match status" value="6"/>
</dbReference>